<evidence type="ECO:0000256" key="3">
    <source>
        <dbReference type="ARBA" id="ARBA00022741"/>
    </source>
</evidence>
<keyword evidence="2 9" id="KW-0436">Ligase</keyword>
<accession>B1I655</accession>
<dbReference type="KEGG" id="dau:Daud_2030"/>
<feature type="domain" description="GS catalytic" evidence="8">
    <location>
        <begin position="110"/>
        <end position="445"/>
    </location>
</feature>
<reference evidence="10" key="1">
    <citation type="submission" date="2007-10" db="EMBL/GenBank/DDBJ databases">
        <title>Complete sequence of chromosome of Desulforudis audaxviator MP104C.</title>
        <authorList>
            <person name="Copeland A."/>
            <person name="Lucas S."/>
            <person name="Lapidus A."/>
            <person name="Barry K."/>
            <person name="Glavina del Rio T."/>
            <person name="Dalin E."/>
            <person name="Tice H."/>
            <person name="Bruce D."/>
            <person name="Pitluck S."/>
            <person name="Lowry S.R."/>
            <person name="Larimer F."/>
            <person name="Land M.L."/>
            <person name="Hauser L."/>
            <person name="Kyrpides N."/>
            <person name="Ivanova N.N."/>
            <person name="Richardson P."/>
        </authorList>
    </citation>
    <scope>NUCLEOTIDE SEQUENCE [LARGE SCALE GENOMIC DNA]</scope>
    <source>
        <strain evidence="10">MP104C</strain>
    </source>
</reference>
<dbReference type="STRING" id="477974.Daud_2030"/>
<dbReference type="GO" id="GO:0004356">
    <property type="term" value="F:glutamine synthetase activity"/>
    <property type="evidence" value="ECO:0007669"/>
    <property type="project" value="UniProtKB-EC"/>
</dbReference>
<evidence type="ECO:0000313" key="10">
    <source>
        <dbReference type="Proteomes" id="UP000008544"/>
    </source>
</evidence>
<dbReference type="SMART" id="SM01230">
    <property type="entry name" value="Gln-synt_C"/>
    <property type="match status" value="1"/>
</dbReference>
<evidence type="ECO:0000313" key="9">
    <source>
        <dbReference type="EMBL" id="ACA60520.1"/>
    </source>
</evidence>
<comment type="similarity">
    <text evidence="1 5 6">Belongs to the glutamine synthetase family.</text>
</comment>
<dbReference type="RefSeq" id="WP_012303095.1">
    <property type="nucleotide sequence ID" value="NC_010424.1"/>
</dbReference>
<evidence type="ECO:0000256" key="1">
    <source>
        <dbReference type="ARBA" id="ARBA00009897"/>
    </source>
</evidence>
<organism evidence="9 10">
    <name type="scientific">Desulforudis audaxviator (strain MP104C)</name>
    <dbReference type="NCBI Taxonomy" id="477974"/>
    <lineage>
        <taxon>Bacteria</taxon>
        <taxon>Bacillati</taxon>
        <taxon>Bacillota</taxon>
        <taxon>Clostridia</taxon>
        <taxon>Thermoanaerobacterales</taxon>
        <taxon>Candidatus Desulforudaceae</taxon>
        <taxon>Candidatus Desulforudis</taxon>
    </lineage>
</organism>
<dbReference type="AlphaFoldDB" id="B1I655"/>
<dbReference type="InterPro" id="IPR036651">
    <property type="entry name" value="Gln_synt_N_sf"/>
</dbReference>
<protein>
    <submittedName>
        <fullName evidence="9">Glutamate--ammonia ligase</fullName>
        <ecNumber evidence="9">6.3.1.2</ecNumber>
    </submittedName>
</protein>
<dbReference type="SUPFAM" id="SSF54368">
    <property type="entry name" value="Glutamine synthetase, N-terminal domain"/>
    <property type="match status" value="1"/>
</dbReference>
<dbReference type="PROSITE" id="PS51987">
    <property type="entry name" value="GS_CATALYTIC"/>
    <property type="match status" value="1"/>
</dbReference>
<dbReference type="EMBL" id="CP000860">
    <property type="protein sequence ID" value="ACA60520.1"/>
    <property type="molecule type" value="Genomic_DNA"/>
</dbReference>
<dbReference type="InterPro" id="IPR008146">
    <property type="entry name" value="Gln_synth_cat_dom"/>
</dbReference>
<dbReference type="InterPro" id="IPR014746">
    <property type="entry name" value="Gln_synth/guanido_kin_cat_dom"/>
</dbReference>
<dbReference type="Gene3D" id="3.30.590.10">
    <property type="entry name" value="Glutamine synthetase/guanido kinase, catalytic domain"/>
    <property type="match status" value="1"/>
</dbReference>
<dbReference type="Proteomes" id="UP000008544">
    <property type="component" value="Chromosome"/>
</dbReference>
<feature type="domain" description="GS beta-grasp" evidence="7">
    <location>
        <begin position="18"/>
        <end position="103"/>
    </location>
</feature>
<dbReference type="PANTHER" id="PTHR43785">
    <property type="entry name" value="GAMMA-GLUTAMYLPUTRESCINE SYNTHETASE"/>
    <property type="match status" value="1"/>
</dbReference>
<dbReference type="GO" id="GO:0006542">
    <property type="term" value="P:glutamine biosynthetic process"/>
    <property type="evidence" value="ECO:0007669"/>
    <property type="project" value="InterPro"/>
</dbReference>
<dbReference type="PROSITE" id="PS51986">
    <property type="entry name" value="GS_BETA_GRASP"/>
    <property type="match status" value="1"/>
</dbReference>
<dbReference type="SUPFAM" id="SSF55931">
    <property type="entry name" value="Glutamine synthetase/guanido kinase"/>
    <property type="match status" value="1"/>
</dbReference>
<keyword evidence="4" id="KW-0067">ATP-binding</keyword>
<evidence type="ECO:0000259" key="8">
    <source>
        <dbReference type="PROSITE" id="PS51987"/>
    </source>
</evidence>
<dbReference type="EC" id="6.3.1.2" evidence="9"/>
<reference evidence="9 10" key="2">
    <citation type="journal article" date="2008" name="Science">
        <title>Environmental genomics reveals a single-species ecosystem deep within Earth.</title>
        <authorList>
            <person name="Chivian D."/>
            <person name="Brodie E.L."/>
            <person name="Alm E.J."/>
            <person name="Culley D.E."/>
            <person name="Dehal P.S."/>
            <person name="Desantis T.Z."/>
            <person name="Gihring T.M."/>
            <person name="Lapidus A."/>
            <person name="Lin L.H."/>
            <person name="Lowry S.R."/>
            <person name="Moser D.P."/>
            <person name="Richardson P.M."/>
            <person name="Southam G."/>
            <person name="Wanger G."/>
            <person name="Pratt L.M."/>
            <person name="Andersen G.L."/>
            <person name="Hazen T.C."/>
            <person name="Brockman F.J."/>
            <person name="Arkin A.P."/>
            <person name="Onstott T.C."/>
        </authorList>
    </citation>
    <scope>NUCLEOTIDE SEQUENCE [LARGE SCALE GENOMIC DNA]</scope>
    <source>
        <strain evidence="9 10">MP104C</strain>
    </source>
</reference>
<keyword evidence="3" id="KW-0547">Nucleotide-binding</keyword>
<dbReference type="HOGENOM" id="CLU_017290_1_3_9"/>
<dbReference type="GO" id="GO:0005524">
    <property type="term" value="F:ATP binding"/>
    <property type="evidence" value="ECO:0007669"/>
    <property type="project" value="UniProtKB-KW"/>
</dbReference>
<evidence type="ECO:0000259" key="7">
    <source>
        <dbReference type="PROSITE" id="PS51986"/>
    </source>
</evidence>
<proteinExistence type="inferred from homology"/>
<dbReference type="Pfam" id="PF03951">
    <property type="entry name" value="Gln-synt_N"/>
    <property type="match status" value="1"/>
</dbReference>
<sequence>MEINRQAAGEVLALAAETGVKFVRLQVTDFTGSLKNLAITIEELNRALEGRLTFDSAIIEGFSGSREREILLIPDPETFVIFPWRPRDGAVARLICQAADLDGNPYPTCSRTILRKNLDALRERGWWFRIGAEIEFFLFHVGEQGLPTTVTHDQAGYCDLTPVDLGENARRDMVLTLQEMGIKVRSSHHEVSPGQHEIGLGEGEALEMADRITTFKFVVRTVAQRHGLHASFMPRPLAGRRGSGVKLHLTLWREEENLFADGEDPGRFSTTARRFAAGLLAHAPALAAVTNPLVNSYKRLVPDGFHPVLAAWSTDSRATMLRMPAPAGDEPHLLLRSPDPTANSYLALAGILAAGLDGVDSGLELPEPVPGTVDGDLDTLRDAVRTNGLPRHLEAALSAFGTNTVLRGALGDEFCRRYAEFKEQEWLGFLTAVHPWEIDTYLARY</sequence>
<name>B1I655_DESAP</name>
<evidence type="ECO:0000256" key="6">
    <source>
        <dbReference type="RuleBase" id="RU000384"/>
    </source>
</evidence>
<dbReference type="PANTHER" id="PTHR43785:SF12">
    <property type="entry name" value="TYPE-1 GLUTAMINE SYNTHETASE 2"/>
    <property type="match status" value="1"/>
</dbReference>
<dbReference type="OrthoDB" id="9807095at2"/>
<dbReference type="Pfam" id="PF00120">
    <property type="entry name" value="Gln-synt_C"/>
    <property type="match status" value="1"/>
</dbReference>
<evidence type="ECO:0000256" key="5">
    <source>
        <dbReference type="PROSITE-ProRule" id="PRU01330"/>
    </source>
</evidence>
<keyword evidence="10" id="KW-1185">Reference proteome</keyword>
<evidence type="ECO:0000256" key="4">
    <source>
        <dbReference type="ARBA" id="ARBA00022840"/>
    </source>
</evidence>
<gene>
    <name evidence="9" type="ordered locus">Daud_2030</name>
</gene>
<evidence type="ECO:0000256" key="2">
    <source>
        <dbReference type="ARBA" id="ARBA00022598"/>
    </source>
</evidence>
<dbReference type="InterPro" id="IPR008147">
    <property type="entry name" value="Gln_synt_N"/>
</dbReference>
<dbReference type="eggNOG" id="COG0174">
    <property type="taxonomic scope" value="Bacteria"/>
</dbReference>
<dbReference type="Gene3D" id="3.10.20.70">
    <property type="entry name" value="Glutamine synthetase, N-terminal domain"/>
    <property type="match status" value="1"/>
</dbReference>